<evidence type="ECO:0000313" key="4">
    <source>
        <dbReference type="WBParaSite" id="TCNE_0000577101-mRNA-1"/>
    </source>
</evidence>
<dbReference type="EMBL" id="UYWY01019390">
    <property type="protein sequence ID" value="VDM37002.1"/>
    <property type="molecule type" value="Genomic_DNA"/>
</dbReference>
<evidence type="ECO:0000313" key="3">
    <source>
        <dbReference type="Proteomes" id="UP000050794"/>
    </source>
</evidence>
<name>A0A183UBA1_TOXCA</name>
<accession>A0A183UBA1</accession>
<evidence type="ECO:0000313" key="2">
    <source>
        <dbReference type="EMBL" id="VDM37002.1"/>
    </source>
</evidence>
<dbReference type="WBParaSite" id="TCNE_0000577101-mRNA-1">
    <property type="protein sequence ID" value="TCNE_0000577101-mRNA-1"/>
    <property type="gene ID" value="TCNE_0000577101"/>
</dbReference>
<reference evidence="2 3" key="2">
    <citation type="submission" date="2018-11" db="EMBL/GenBank/DDBJ databases">
        <authorList>
            <consortium name="Pathogen Informatics"/>
        </authorList>
    </citation>
    <scope>NUCLEOTIDE SEQUENCE [LARGE SCALE GENOMIC DNA]</scope>
</reference>
<dbReference type="Proteomes" id="UP000050794">
    <property type="component" value="Unassembled WGS sequence"/>
</dbReference>
<evidence type="ECO:0000256" key="1">
    <source>
        <dbReference type="SAM" id="MobiDB-lite"/>
    </source>
</evidence>
<organism evidence="3 4">
    <name type="scientific">Toxocara canis</name>
    <name type="common">Canine roundworm</name>
    <dbReference type="NCBI Taxonomy" id="6265"/>
    <lineage>
        <taxon>Eukaryota</taxon>
        <taxon>Metazoa</taxon>
        <taxon>Ecdysozoa</taxon>
        <taxon>Nematoda</taxon>
        <taxon>Chromadorea</taxon>
        <taxon>Rhabditida</taxon>
        <taxon>Spirurina</taxon>
        <taxon>Ascaridomorpha</taxon>
        <taxon>Ascaridoidea</taxon>
        <taxon>Toxocaridae</taxon>
        <taxon>Toxocara</taxon>
    </lineage>
</organism>
<keyword evidence="3" id="KW-1185">Reference proteome</keyword>
<sequence>MDALASDGLDGLLQLVTLTPSAGGKEYRRDGINRTPLQSELTGGAGTTGTAAEITRATTSSSCSQHSIANWRQVALLRMSIKKLF</sequence>
<proteinExistence type="predicted"/>
<protein>
    <submittedName>
        <fullName evidence="2 4">Uncharacterized protein</fullName>
    </submittedName>
</protein>
<feature type="region of interest" description="Disordered" evidence="1">
    <location>
        <begin position="23"/>
        <end position="48"/>
    </location>
</feature>
<reference evidence="4" key="1">
    <citation type="submission" date="2016-06" db="UniProtKB">
        <authorList>
            <consortium name="WormBaseParasite"/>
        </authorList>
    </citation>
    <scope>IDENTIFICATION</scope>
</reference>
<dbReference type="AlphaFoldDB" id="A0A183UBA1"/>
<gene>
    <name evidence="2" type="ORF">TCNE_LOCUS5771</name>
</gene>